<dbReference type="SUPFAM" id="SSF51735">
    <property type="entry name" value="NAD(P)-binding Rossmann-fold domains"/>
    <property type="match status" value="1"/>
</dbReference>
<keyword evidence="2 4" id="KW-0560">Oxidoreductase</keyword>
<dbReference type="UniPathway" id="UPA00124"/>
<dbReference type="InterPro" id="IPR005913">
    <property type="entry name" value="dTDP_dehydrorham_reduct"/>
</dbReference>
<dbReference type="InterPro" id="IPR029903">
    <property type="entry name" value="RmlD-like-bd"/>
</dbReference>
<dbReference type="GO" id="GO:0008831">
    <property type="term" value="F:dTDP-4-dehydrorhamnose reductase activity"/>
    <property type="evidence" value="ECO:0007669"/>
    <property type="project" value="UniProtKB-EC"/>
</dbReference>
<dbReference type="PANTHER" id="PTHR10491:SF4">
    <property type="entry name" value="METHIONINE ADENOSYLTRANSFERASE 2 SUBUNIT BETA"/>
    <property type="match status" value="1"/>
</dbReference>
<organism evidence="4">
    <name type="scientific">candidate division WOR-3 bacterium</name>
    <dbReference type="NCBI Taxonomy" id="2052148"/>
    <lineage>
        <taxon>Bacteria</taxon>
        <taxon>Bacteria division WOR-3</taxon>
    </lineage>
</organism>
<evidence type="ECO:0000256" key="2">
    <source>
        <dbReference type="RuleBase" id="RU364082"/>
    </source>
</evidence>
<dbReference type="EMBL" id="DSUT01000011">
    <property type="protein sequence ID" value="HGK27411.1"/>
    <property type="molecule type" value="Genomic_DNA"/>
</dbReference>
<sequence length="282" mass="31537">MRCLVTGSRGLLGSELVRFLSNHGDEVVGWDLPDHDITAVEHTINGIHGVRPEIIYHLAAWTDVDGCERDKGRAAIVNYQGAWAVALGAAEVGCRLLFISTDYVFDGSRRRPYREKDPPNPLSIYGRTKLMGEQAVLKTCRHSYVVRTSWLYGHNGRNFVGRIVETARRQRQIRVVNDQVGSPTWARDICAPLRLIGSSGKYGIYHVTNSGWCTWFDLAAETVRLAGLDCEIVPVASAELGLPAQRPAYSVLDNRNYRRLSGETLRTWQEALRVFLTVPDAT</sequence>
<reference evidence="4" key="1">
    <citation type="journal article" date="2020" name="mSystems">
        <title>Genome- and Community-Level Interaction Insights into Carbon Utilization and Element Cycling Functions of Hydrothermarchaeota in Hydrothermal Sediment.</title>
        <authorList>
            <person name="Zhou Z."/>
            <person name="Liu Y."/>
            <person name="Xu W."/>
            <person name="Pan J."/>
            <person name="Luo Z.H."/>
            <person name="Li M."/>
        </authorList>
    </citation>
    <scope>NUCLEOTIDE SEQUENCE [LARGE SCALE GENOMIC DNA]</scope>
    <source>
        <strain evidence="4">SpSt-488</strain>
    </source>
</reference>
<protein>
    <recommendedName>
        <fullName evidence="2">dTDP-4-dehydrorhamnose reductase</fullName>
        <ecNumber evidence="2">1.1.1.133</ecNumber>
    </recommendedName>
</protein>
<dbReference type="GO" id="GO:0019305">
    <property type="term" value="P:dTDP-rhamnose biosynthetic process"/>
    <property type="evidence" value="ECO:0007669"/>
    <property type="project" value="UniProtKB-UniPathway"/>
</dbReference>
<proteinExistence type="inferred from homology"/>
<dbReference type="InterPro" id="IPR036291">
    <property type="entry name" value="NAD(P)-bd_dom_sf"/>
</dbReference>
<evidence type="ECO:0000313" key="4">
    <source>
        <dbReference type="EMBL" id="HGK27411.1"/>
    </source>
</evidence>
<name>A0A7C4C9X0_UNCW3</name>
<accession>A0A7C4C9X0</accession>
<dbReference type="GO" id="GO:0005829">
    <property type="term" value="C:cytosol"/>
    <property type="evidence" value="ECO:0007669"/>
    <property type="project" value="TreeGrafter"/>
</dbReference>
<dbReference type="AlphaFoldDB" id="A0A7C4C9X0"/>
<evidence type="ECO:0000259" key="3">
    <source>
        <dbReference type="Pfam" id="PF04321"/>
    </source>
</evidence>
<gene>
    <name evidence="4" type="primary">rfbD</name>
    <name evidence="4" type="ORF">ENS41_00455</name>
</gene>
<feature type="domain" description="RmlD-like substrate binding" evidence="3">
    <location>
        <begin position="1"/>
        <end position="276"/>
    </location>
</feature>
<dbReference type="Gene3D" id="3.40.50.720">
    <property type="entry name" value="NAD(P)-binding Rossmann-like Domain"/>
    <property type="match status" value="1"/>
</dbReference>
<dbReference type="EC" id="1.1.1.133" evidence="2"/>
<evidence type="ECO:0000256" key="1">
    <source>
        <dbReference type="ARBA" id="ARBA00010944"/>
    </source>
</evidence>
<dbReference type="CDD" id="cd05254">
    <property type="entry name" value="dTDP_HR_like_SDR_e"/>
    <property type="match status" value="1"/>
</dbReference>
<dbReference type="NCBIfam" id="TIGR01214">
    <property type="entry name" value="rmlD"/>
    <property type="match status" value="1"/>
</dbReference>
<dbReference type="Pfam" id="PF04321">
    <property type="entry name" value="RmlD_sub_bind"/>
    <property type="match status" value="1"/>
</dbReference>
<comment type="function">
    <text evidence="2">Catalyzes the reduction of dTDP-6-deoxy-L-lyxo-4-hexulose to yield dTDP-L-rhamnose.</text>
</comment>
<dbReference type="Gene3D" id="3.90.25.10">
    <property type="entry name" value="UDP-galactose 4-epimerase, domain 1"/>
    <property type="match status" value="1"/>
</dbReference>
<keyword evidence="2" id="KW-0521">NADP</keyword>
<dbReference type="PANTHER" id="PTHR10491">
    <property type="entry name" value="DTDP-4-DEHYDRORHAMNOSE REDUCTASE"/>
    <property type="match status" value="1"/>
</dbReference>
<comment type="caution">
    <text evidence="4">The sequence shown here is derived from an EMBL/GenBank/DDBJ whole genome shotgun (WGS) entry which is preliminary data.</text>
</comment>
<comment type="pathway">
    <text evidence="2">Carbohydrate biosynthesis; dTDP-L-rhamnose biosynthesis.</text>
</comment>
<comment type="similarity">
    <text evidence="1 2">Belongs to the dTDP-4-dehydrorhamnose reductase family.</text>
</comment>